<feature type="chain" id="PRO_5046959111" evidence="1">
    <location>
        <begin position="26"/>
        <end position="373"/>
    </location>
</feature>
<organism evidence="3 4">
    <name type="scientific">Paracoccus fistulariae</name>
    <dbReference type="NCBI Taxonomy" id="658446"/>
    <lineage>
        <taxon>Bacteria</taxon>
        <taxon>Pseudomonadati</taxon>
        <taxon>Pseudomonadota</taxon>
        <taxon>Alphaproteobacteria</taxon>
        <taxon>Rhodobacterales</taxon>
        <taxon>Paracoccaceae</taxon>
        <taxon>Paracoccus</taxon>
    </lineage>
</organism>
<dbReference type="Proteomes" id="UP001219349">
    <property type="component" value="Chromosome"/>
</dbReference>
<sequence length="373" mass="40753">MRSFPRLSVMTLSSAFFLTTAPVWAGPVYENSSGGSFTFYGQFSPAYADFDDGSDSKGEGADNAKSNSRVGFTLAQPFGDYELGFKFETALGLRQTSSISQLYTPDGLHWDRQKLRHVDFSLKTPGYGTFYLGQGSMASDNIGDRSYSGATLAGDIAIGDVVGGYLLRRSNGVLSDVTVADAFANFDGGRLGRVRYDSPDFNGFTLRAAYGRNILDSDNGDDYWDVAMAYENELASGTKLTAGVGYMYRDREDPNAEDIKDTFVSGSVLLTSGFNFTLAAGDRNGAGAYYYGSAGYNADWVSWGGTAVTIDYYNGDDMVTEGDSAESWGVQMVQAVDRYDIDLYAGYRRYDYDDNVSDFQNASSYMVGARWKF</sequence>
<evidence type="ECO:0000313" key="3">
    <source>
        <dbReference type="EMBL" id="WCR05975.1"/>
    </source>
</evidence>
<dbReference type="InterPro" id="IPR033900">
    <property type="entry name" value="Gram_neg_porin_domain"/>
</dbReference>
<name>A0ABY7SG28_9RHOB</name>
<proteinExistence type="predicted"/>
<dbReference type="EMBL" id="CP067136">
    <property type="protein sequence ID" value="WCR05975.1"/>
    <property type="molecule type" value="Genomic_DNA"/>
</dbReference>
<dbReference type="Gene3D" id="2.40.160.10">
    <property type="entry name" value="Porin"/>
    <property type="match status" value="1"/>
</dbReference>
<evidence type="ECO:0000259" key="2">
    <source>
        <dbReference type="Pfam" id="PF13609"/>
    </source>
</evidence>
<reference evidence="3 4" key="1">
    <citation type="submission" date="2021-01" db="EMBL/GenBank/DDBJ databases">
        <title>Biogeographic distribution of Paracoccus.</title>
        <authorList>
            <person name="Hollensteiner J."/>
            <person name="Leineberger J."/>
            <person name="Brinkhoff T."/>
            <person name="Daniel R."/>
        </authorList>
    </citation>
    <scope>NUCLEOTIDE SEQUENCE [LARGE SCALE GENOMIC DNA]</scope>
    <source>
        <strain evidence="3 4">KCTC 22803</strain>
    </source>
</reference>
<dbReference type="RefSeq" id="WP_271885000.1">
    <property type="nucleotide sequence ID" value="NZ_CP067136.1"/>
</dbReference>
<keyword evidence="4" id="KW-1185">Reference proteome</keyword>
<evidence type="ECO:0000256" key="1">
    <source>
        <dbReference type="SAM" id="SignalP"/>
    </source>
</evidence>
<feature type="domain" description="Porin" evidence="2">
    <location>
        <begin position="32"/>
        <end position="355"/>
    </location>
</feature>
<evidence type="ECO:0000313" key="4">
    <source>
        <dbReference type="Proteomes" id="UP001219349"/>
    </source>
</evidence>
<protein>
    <submittedName>
        <fullName evidence="3">Porin</fullName>
    </submittedName>
</protein>
<accession>A0ABY7SG28</accession>
<gene>
    <name evidence="3" type="ORF">JHX87_10640</name>
</gene>
<dbReference type="InterPro" id="IPR023614">
    <property type="entry name" value="Porin_dom_sf"/>
</dbReference>
<dbReference type="Pfam" id="PF13609">
    <property type="entry name" value="Porin_4"/>
    <property type="match status" value="1"/>
</dbReference>
<feature type="signal peptide" evidence="1">
    <location>
        <begin position="1"/>
        <end position="25"/>
    </location>
</feature>
<keyword evidence="1" id="KW-0732">Signal</keyword>
<dbReference type="SUPFAM" id="SSF56935">
    <property type="entry name" value="Porins"/>
    <property type="match status" value="1"/>
</dbReference>